<name>A0A094SHW4_9ZZZZ</name>
<feature type="region of interest" description="Disordered" evidence="1">
    <location>
        <begin position="24"/>
        <end position="47"/>
    </location>
</feature>
<sequence>MLLWLITVRTLCVLQALQENTARRTGLHPIRNPDKPNRRSDEGGSGTPLAVTMQSLVWGEDYPRWLKRGNLRLRSHGVDAAIYVNNLARGLAKPIR</sequence>
<dbReference type="EMBL" id="JNSK01000033">
    <property type="protein sequence ID" value="KGA17948.1"/>
    <property type="molecule type" value="Genomic_DNA"/>
</dbReference>
<accession>A0A094SHW4</accession>
<evidence type="ECO:0000313" key="2">
    <source>
        <dbReference type="EMBL" id="KGA17948.1"/>
    </source>
</evidence>
<reference evidence="2" key="1">
    <citation type="submission" date="2014-05" db="EMBL/GenBank/DDBJ databases">
        <title>Key roles for freshwater Actinobacteria revealed by deep metagenomic sequencing.</title>
        <authorList>
            <person name="Ghai R."/>
            <person name="Mizuno C.M."/>
            <person name="Picazo A."/>
            <person name="Camacho A."/>
            <person name="Rodriguez-Valera F."/>
        </authorList>
    </citation>
    <scope>NUCLEOTIDE SEQUENCE</scope>
</reference>
<proteinExistence type="predicted"/>
<dbReference type="AlphaFoldDB" id="A0A094SHW4"/>
<comment type="caution">
    <text evidence="2">The sequence shown here is derived from an EMBL/GenBank/DDBJ whole genome shotgun (WGS) entry which is preliminary data.</text>
</comment>
<evidence type="ECO:0000256" key="1">
    <source>
        <dbReference type="SAM" id="MobiDB-lite"/>
    </source>
</evidence>
<organism evidence="2">
    <name type="scientific">freshwater metagenome</name>
    <dbReference type="NCBI Taxonomy" id="449393"/>
    <lineage>
        <taxon>unclassified sequences</taxon>
        <taxon>metagenomes</taxon>
        <taxon>ecological metagenomes</taxon>
    </lineage>
</organism>
<feature type="compositionally biased region" description="Basic and acidic residues" evidence="1">
    <location>
        <begin position="31"/>
        <end position="42"/>
    </location>
</feature>
<protein>
    <submittedName>
        <fullName evidence="2">Uncharacterized protein</fullName>
    </submittedName>
</protein>
<gene>
    <name evidence="2" type="ORF">GM50_10205</name>
</gene>